<name>A0A919CKH0_9ACTN</name>
<gene>
    <name evidence="2" type="ORF">GCM10007147_37820</name>
</gene>
<dbReference type="Proteomes" id="UP000654947">
    <property type="component" value="Unassembled WGS sequence"/>
</dbReference>
<accession>A0A919CKH0</accession>
<comment type="caution">
    <text evidence="2">The sequence shown here is derived from an EMBL/GenBank/DDBJ whole genome shotgun (WGS) entry which is preliminary data.</text>
</comment>
<protein>
    <submittedName>
        <fullName evidence="2">Uncharacterized protein</fullName>
    </submittedName>
</protein>
<reference evidence="2 3" key="1">
    <citation type="journal article" date="2014" name="Int. J. Syst. Evol. Microbiol.">
        <title>Complete genome sequence of Corynebacterium casei LMG S-19264T (=DSM 44701T), isolated from a smear-ripened cheese.</title>
        <authorList>
            <consortium name="US DOE Joint Genome Institute (JGI-PGF)"/>
            <person name="Walter F."/>
            <person name="Albersmeier A."/>
            <person name="Kalinowski J."/>
            <person name="Ruckert C."/>
        </authorList>
    </citation>
    <scope>NUCLEOTIDE SEQUENCE [LARGE SCALE GENOMIC DNA]</scope>
    <source>
        <strain evidence="2 3">KCTC 19473</strain>
    </source>
</reference>
<evidence type="ECO:0000313" key="3">
    <source>
        <dbReference type="Proteomes" id="UP000654947"/>
    </source>
</evidence>
<sequence length="122" mass="12133">MACSAWVALSRSAWGTRVRSAGAAAPFVGDAPPRSVELTPSGALPAPSTPPLAGAFFPGEETGVTGAVCPPTLSAVRAWNPPISGPGGRAPSGEGRKSIRARSPQGLGSWLPAGSSTRSVAE</sequence>
<dbReference type="AlphaFoldDB" id="A0A919CKH0"/>
<proteinExistence type="predicted"/>
<organism evidence="2 3">
    <name type="scientific">Nocardiopsis kunsanensis</name>
    <dbReference type="NCBI Taxonomy" id="141693"/>
    <lineage>
        <taxon>Bacteria</taxon>
        <taxon>Bacillati</taxon>
        <taxon>Actinomycetota</taxon>
        <taxon>Actinomycetes</taxon>
        <taxon>Streptosporangiales</taxon>
        <taxon>Nocardiopsidaceae</taxon>
        <taxon>Nocardiopsis</taxon>
    </lineage>
</organism>
<evidence type="ECO:0000313" key="2">
    <source>
        <dbReference type="EMBL" id="GHD33295.1"/>
    </source>
</evidence>
<keyword evidence="3" id="KW-1185">Reference proteome</keyword>
<evidence type="ECO:0000256" key="1">
    <source>
        <dbReference type="SAM" id="MobiDB-lite"/>
    </source>
</evidence>
<feature type="region of interest" description="Disordered" evidence="1">
    <location>
        <begin position="79"/>
        <end position="122"/>
    </location>
</feature>
<dbReference type="EMBL" id="BMXL01000026">
    <property type="protein sequence ID" value="GHD33295.1"/>
    <property type="molecule type" value="Genomic_DNA"/>
</dbReference>